<organism evidence="3 4">
    <name type="scientific">Ligilactobacillus ubinensis</name>
    <dbReference type="NCBI Taxonomy" id="2876789"/>
    <lineage>
        <taxon>Bacteria</taxon>
        <taxon>Bacillati</taxon>
        <taxon>Bacillota</taxon>
        <taxon>Bacilli</taxon>
        <taxon>Lactobacillales</taxon>
        <taxon>Lactobacillaceae</taxon>
        <taxon>Ligilactobacillus</taxon>
    </lineage>
</organism>
<dbReference type="RefSeq" id="WP_253360141.1">
    <property type="nucleotide sequence ID" value="NZ_JAIULA010000008.1"/>
</dbReference>
<evidence type="ECO:0000256" key="2">
    <source>
        <dbReference type="SAM" id="Phobius"/>
    </source>
</evidence>
<comment type="caution">
    <text evidence="3">The sequence shown here is derived from an EMBL/GenBank/DDBJ whole genome shotgun (WGS) entry which is preliminary data.</text>
</comment>
<feature type="compositionally biased region" description="Acidic residues" evidence="1">
    <location>
        <begin position="78"/>
        <end position="88"/>
    </location>
</feature>
<evidence type="ECO:0000313" key="3">
    <source>
        <dbReference type="EMBL" id="MCP0886778.1"/>
    </source>
</evidence>
<feature type="region of interest" description="Disordered" evidence="1">
    <location>
        <begin position="78"/>
        <end position="110"/>
    </location>
</feature>
<gene>
    <name evidence="3" type="ORF">LB941_05425</name>
</gene>
<keyword evidence="2" id="KW-1133">Transmembrane helix</keyword>
<dbReference type="Proteomes" id="UP001139006">
    <property type="component" value="Unassembled WGS sequence"/>
</dbReference>
<keyword evidence="4" id="KW-1185">Reference proteome</keyword>
<dbReference type="AlphaFoldDB" id="A0A9X2FLL0"/>
<dbReference type="EMBL" id="JAIULA010000008">
    <property type="protein sequence ID" value="MCP0886778.1"/>
    <property type="molecule type" value="Genomic_DNA"/>
</dbReference>
<evidence type="ECO:0000256" key="1">
    <source>
        <dbReference type="SAM" id="MobiDB-lite"/>
    </source>
</evidence>
<protein>
    <submittedName>
        <fullName evidence="3">Uncharacterized protein</fullName>
    </submittedName>
</protein>
<accession>A0A9X2FLL0</accession>
<sequence length="152" mass="18053">MNNFKMYCFSLSKGIIPLVILLALVSLVNLKNWQLLFDYYLLSNYLAFYPFNLRQKKLAEENKSLKRRRRSLNQIDESDDILEDEEQQENLSRRSKPSSSRHVNNDEHRKLFNGGDKTKDILTDWCISFLKHTVLLLGAPLIFLYYFLEEKN</sequence>
<feature type="transmembrane region" description="Helical" evidence="2">
    <location>
        <begin position="129"/>
        <end position="148"/>
    </location>
</feature>
<proteinExistence type="predicted"/>
<evidence type="ECO:0000313" key="4">
    <source>
        <dbReference type="Proteomes" id="UP001139006"/>
    </source>
</evidence>
<keyword evidence="2" id="KW-0472">Membrane</keyword>
<name>A0A9X2FLL0_9LACO</name>
<reference evidence="3 4" key="1">
    <citation type="journal article" date="2023" name="Int. J. Syst. Evol. Microbiol.">
        <title>Ligilactobacillus ubinensis sp. nov., a novel species isolated from the wild ferment of a durian fruit (Durio zibethinus).</title>
        <authorList>
            <person name="Heng Y.C."/>
            <person name="Menon N."/>
            <person name="Chen B."/>
            <person name="Loo B.Z.L."/>
            <person name="Wong G.W.J."/>
            <person name="Lim A.C.H."/>
            <person name="Silvaraju S."/>
            <person name="Kittelmann S."/>
        </authorList>
    </citation>
    <scope>NUCLEOTIDE SEQUENCE [LARGE SCALE GENOMIC DNA]</scope>
    <source>
        <strain evidence="3 4">WILCCON 0076</strain>
    </source>
</reference>
<keyword evidence="2" id="KW-0812">Transmembrane</keyword>